<gene>
    <name evidence="2" type="ORF">QBC38DRAFT_531198</name>
</gene>
<evidence type="ECO:0000313" key="2">
    <source>
        <dbReference type="EMBL" id="KAK4225208.1"/>
    </source>
</evidence>
<organism evidence="2 3">
    <name type="scientific">Podospora fimiseda</name>
    <dbReference type="NCBI Taxonomy" id="252190"/>
    <lineage>
        <taxon>Eukaryota</taxon>
        <taxon>Fungi</taxon>
        <taxon>Dikarya</taxon>
        <taxon>Ascomycota</taxon>
        <taxon>Pezizomycotina</taxon>
        <taxon>Sordariomycetes</taxon>
        <taxon>Sordariomycetidae</taxon>
        <taxon>Sordariales</taxon>
        <taxon>Podosporaceae</taxon>
        <taxon>Podospora</taxon>
    </lineage>
</organism>
<reference evidence="2" key="2">
    <citation type="submission" date="2023-05" db="EMBL/GenBank/DDBJ databases">
        <authorList>
            <consortium name="Lawrence Berkeley National Laboratory"/>
            <person name="Steindorff A."/>
            <person name="Hensen N."/>
            <person name="Bonometti L."/>
            <person name="Westerberg I."/>
            <person name="Brannstrom I.O."/>
            <person name="Guillou S."/>
            <person name="Cros-Aarteil S."/>
            <person name="Calhoun S."/>
            <person name="Haridas S."/>
            <person name="Kuo A."/>
            <person name="Mondo S."/>
            <person name="Pangilinan J."/>
            <person name="Riley R."/>
            <person name="Labutti K."/>
            <person name="Andreopoulos B."/>
            <person name="Lipzen A."/>
            <person name="Chen C."/>
            <person name="Yanf M."/>
            <person name="Daum C."/>
            <person name="Ng V."/>
            <person name="Clum A."/>
            <person name="Ohm R."/>
            <person name="Martin F."/>
            <person name="Silar P."/>
            <person name="Natvig D."/>
            <person name="Lalanne C."/>
            <person name="Gautier V."/>
            <person name="Ament-Velasquez S.L."/>
            <person name="Kruys A."/>
            <person name="Hutchinson M.I."/>
            <person name="Powell A.J."/>
            <person name="Barry K."/>
            <person name="Miller A.N."/>
            <person name="Grigoriev I.V."/>
            <person name="Debuchy R."/>
            <person name="Gladieux P."/>
            <person name="Thoren M.H."/>
            <person name="Johannesson H."/>
        </authorList>
    </citation>
    <scope>NUCLEOTIDE SEQUENCE</scope>
    <source>
        <strain evidence="2">CBS 990.96</strain>
    </source>
</reference>
<protein>
    <submittedName>
        <fullName evidence="2">Uncharacterized protein</fullName>
    </submittedName>
</protein>
<dbReference type="EMBL" id="MU865372">
    <property type="protein sequence ID" value="KAK4225208.1"/>
    <property type="molecule type" value="Genomic_DNA"/>
</dbReference>
<dbReference type="AlphaFoldDB" id="A0AAN7BKY8"/>
<dbReference type="Proteomes" id="UP001301958">
    <property type="component" value="Unassembled WGS sequence"/>
</dbReference>
<proteinExistence type="predicted"/>
<comment type="caution">
    <text evidence="2">The sequence shown here is derived from an EMBL/GenBank/DDBJ whole genome shotgun (WGS) entry which is preliminary data.</text>
</comment>
<reference evidence="2" key="1">
    <citation type="journal article" date="2023" name="Mol. Phylogenet. Evol.">
        <title>Genome-scale phylogeny and comparative genomics of the fungal order Sordariales.</title>
        <authorList>
            <person name="Hensen N."/>
            <person name="Bonometti L."/>
            <person name="Westerberg I."/>
            <person name="Brannstrom I.O."/>
            <person name="Guillou S."/>
            <person name="Cros-Aarteil S."/>
            <person name="Calhoun S."/>
            <person name="Haridas S."/>
            <person name="Kuo A."/>
            <person name="Mondo S."/>
            <person name="Pangilinan J."/>
            <person name="Riley R."/>
            <person name="LaButti K."/>
            <person name="Andreopoulos B."/>
            <person name="Lipzen A."/>
            <person name="Chen C."/>
            <person name="Yan M."/>
            <person name="Daum C."/>
            <person name="Ng V."/>
            <person name="Clum A."/>
            <person name="Steindorff A."/>
            <person name="Ohm R.A."/>
            <person name="Martin F."/>
            <person name="Silar P."/>
            <person name="Natvig D.O."/>
            <person name="Lalanne C."/>
            <person name="Gautier V."/>
            <person name="Ament-Velasquez S.L."/>
            <person name="Kruys A."/>
            <person name="Hutchinson M.I."/>
            <person name="Powell A.J."/>
            <person name="Barry K."/>
            <person name="Miller A.N."/>
            <person name="Grigoriev I.V."/>
            <person name="Debuchy R."/>
            <person name="Gladieux P."/>
            <person name="Hiltunen Thoren M."/>
            <person name="Johannesson H."/>
        </authorList>
    </citation>
    <scope>NUCLEOTIDE SEQUENCE</scope>
    <source>
        <strain evidence="2">CBS 990.96</strain>
    </source>
</reference>
<dbReference type="Gene3D" id="3.80.10.10">
    <property type="entry name" value="Ribonuclease Inhibitor"/>
    <property type="match status" value="1"/>
</dbReference>
<keyword evidence="3" id="KW-1185">Reference proteome</keyword>
<dbReference type="InterPro" id="IPR032675">
    <property type="entry name" value="LRR_dom_sf"/>
</dbReference>
<name>A0AAN7BKY8_9PEZI</name>
<feature type="region of interest" description="Disordered" evidence="1">
    <location>
        <begin position="295"/>
        <end position="320"/>
    </location>
</feature>
<accession>A0AAN7BKY8</accession>
<sequence>MEKFQRLHKEQHRLTTDGTFLKGLKDAAALMTNLSSVGLSDDPGDDYTYASEDLLVNANIEMFRWLTLPLRWAHIDQAGNKSFRIAARTPSVQQLLESYSKAAISNKGLHPMKAQEGWKKLGTACQKLESLRVRRDVPYKQIPGREIQAARNLKQLSNYIGALGSKCGGNTLESLELDFTCRPHCKQHDIFAQHDNPNGGINRFPASAMAQKFKNLSHLRSLTLRALSLTPEALRAVFSGLGTRLVNFEMSAIKLVSSSWSPLVPLLANKLANENYSDVTRFPLTASNTVYSATRRNNHHAKDPPQPTSIVGRPKEGYAT</sequence>
<evidence type="ECO:0000313" key="3">
    <source>
        <dbReference type="Proteomes" id="UP001301958"/>
    </source>
</evidence>
<evidence type="ECO:0000256" key="1">
    <source>
        <dbReference type="SAM" id="MobiDB-lite"/>
    </source>
</evidence>